<dbReference type="CDD" id="cd00431">
    <property type="entry name" value="cysteine_hydrolases"/>
    <property type="match status" value="1"/>
</dbReference>
<name>A0A8K1CJK1_PYTOL</name>
<dbReference type="SUPFAM" id="SSF52025">
    <property type="entry name" value="PA domain"/>
    <property type="match status" value="1"/>
</dbReference>
<dbReference type="InterPro" id="IPR036380">
    <property type="entry name" value="Isochorismatase-like_sf"/>
</dbReference>
<dbReference type="Gene3D" id="3.40.50.850">
    <property type="entry name" value="Isochorismatase-like"/>
    <property type="match status" value="1"/>
</dbReference>
<dbReference type="PANTHER" id="PTHR43540">
    <property type="entry name" value="PEROXYUREIDOACRYLATE/UREIDOACRYLATE AMIDOHYDROLASE-RELATED"/>
    <property type="match status" value="1"/>
</dbReference>
<dbReference type="InterPro" id="IPR000868">
    <property type="entry name" value="Isochorismatase-like_dom"/>
</dbReference>
<comment type="similarity">
    <text evidence="1">Belongs to the isochorismatase family.</text>
</comment>
<evidence type="ECO:0000256" key="1">
    <source>
        <dbReference type="ARBA" id="ARBA00006336"/>
    </source>
</evidence>
<dbReference type="EMBL" id="SPLM01000039">
    <property type="protein sequence ID" value="TMW64642.1"/>
    <property type="molecule type" value="Genomic_DNA"/>
</dbReference>
<feature type="domain" description="Isochorismatase-like" evidence="5">
    <location>
        <begin position="276"/>
        <end position="464"/>
    </location>
</feature>
<feature type="region of interest" description="Disordered" evidence="4">
    <location>
        <begin position="200"/>
        <end position="237"/>
    </location>
</feature>
<accession>A0A8K1CJK1</accession>
<evidence type="ECO:0000313" key="7">
    <source>
        <dbReference type="EMBL" id="TMW64642.1"/>
    </source>
</evidence>
<dbReference type="SUPFAM" id="SSF52499">
    <property type="entry name" value="Isochorismatase-like hydrolases"/>
    <property type="match status" value="1"/>
</dbReference>
<comment type="caution">
    <text evidence="7">The sequence shown here is derived from an EMBL/GenBank/DDBJ whole genome shotgun (WGS) entry which is preliminary data.</text>
</comment>
<evidence type="ECO:0000259" key="6">
    <source>
        <dbReference type="Pfam" id="PF02225"/>
    </source>
</evidence>
<feature type="compositionally biased region" description="Basic and acidic residues" evidence="4">
    <location>
        <begin position="220"/>
        <end position="233"/>
    </location>
</feature>
<protein>
    <recommendedName>
        <fullName evidence="9">Isochorismatase-like domain-containing protein</fullName>
    </recommendedName>
</protein>
<dbReference type="Pfam" id="PF00857">
    <property type="entry name" value="Isochorismatase"/>
    <property type="match status" value="1"/>
</dbReference>
<organism evidence="7 8">
    <name type="scientific">Pythium oligandrum</name>
    <name type="common">Mycoparasitic fungus</name>
    <dbReference type="NCBI Taxonomy" id="41045"/>
    <lineage>
        <taxon>Eukaryota</taxon>
        <taxon>Sar</taxon>
        <taxon>Stramenopiles</taxon>
        <taxon>Oomycota</taxon>
        <taxon>Peronosporomycetes</taxon>
        <taxon>Pythiales</taxon>
        <taxon>Pythiaceae</taxon>
        <taxon>Pythium</taxon>
    </lineage>
</organism>
<reference evidence="7" key="1">
    <citation type="submission" date="2019-03" db="EMBL/GenBank/DDBJ databases">
        <title>Long read genome sequence of the mycoparasitic Pythium oligandrum ATCC 38472 isolated from sugarbeet rhizosphere.</title>
        <authorList>
            <person name="Gaulin E."/>
        </authorList>
    </citation>
    <scope>NUCLEOTIDE SEQUENCE</scope>
    <source>
        <strain evidence="7">ATCC 38472_TT</strain>
    </source>
</reference>
<dbReference type="InterPro" id="IPR046450">
    <property type="entry name" value="PA_dom_sf"/>
</dbReference>
<evidence type="ECO:0008006" key="9">
    <source>
        <dbReference type="Google" id="ProtNLM"/>
    </source>
</evidence>
<dbReference type="Pfam" id="PF02225">
    <property type="entry name" value="PA"/>
    <property type="match status" value="1"/>
</dbReference>
<keyword evidence="2" id="KW-0378">Hydrolase</keyword>
<dbReference type="Gene3D" id="3.50.30.30">
    <property type="match status" value="1"/>
</dbReference>
<evidence type="ECO:0000256" key="2">
    <source>
        <dbReference type="ARBA" id="ARBA00022801"/>
    </source>
</evidence>
<evidence type="ECO:0000256" key="4">
    <source>
        <dbReference type="SAM" id="MobiDB-lite"/>
    </source>
</evidence>
<dbReference type="PANTHER" id="PTHR43540:SF1">
    <property type="entry name" value="ISOCHORISMATASE HYDROLASE"/>
    <property type="match status" value="1"/>
</dbReference>
<dbReference type="OrthoDB" id="77835at2759"/>
<dbReference type="GO" id="GO:0016787">
    <property type="term" value="F:hydrolase activity"/>
    <property type="evidence" value="ECO:0007669"/>
    <property type="project" value="UniProtKB-KW"/>
</dbReference>
<feature type="coiled-coil region" evidence="3">
    <location>
        <begin position="150"/>
        <end position="187"/>
    </location>
</feature>
<dbReference type="Proteomes" id="UP000794436">
    <property type="component" value="Unassembled WGS sequence"/>
</dbReference>
<evidence type="ECO:0000256" key="3">
    <source>
        <dbReference type="SAM" id="Coils"/>
    </source>
</evidence>
<evidence type="ECO:0000259" key="5">
    <source>
        <dbReference type="Pfam" id="PF00857"/>
    </source>
</evidence>
<dbReference type="InterPro" id="IPR050272">
    <property type="entry name" value="Isochorismatase-like_hydrls"/>
</dbReference>
<evidence type="ECO:0000313" key="8">
    <source>
        <dbReference type="Proteomes" id="UP000794436"/>
    </source>
</evidence>
<gene>
    <name evidence="7" type="ORF">Poli38472_011522</name>
</gene>
<proteinExistence type="inferred from homology"/>
<keyword evidence="3" id="KW-0175">Coiled coil</keyword>
<dbReference type="InterPro" id="IPR003137">
    <property type="entry name" value="PA_domain"/>
</dbReference>
<dbReference type="CDD" id="cd04818">
    <property type="entry name" value="PA_subtilisin_1"/>
    <property type="match status" value="1"/>
</dbReference>
<feature type="domain" description="PA" evidence="6">
    <location>
        <begin position="32"/>
        <end position="125"/>
    </location>
</feature>
<dbReference type="AlphaFoldDB" id="A0A8K1CJK1"/>
<keyword evidence="8" id="KW-1185">Reference proteome</keyword>
<sequence>MFWPFVAIDGELAYCPLADFGGANVDEGTQIQGEVVVAQPLTACEPLLNAEQVNGNIVVVERGECNFVTKALHAQSAGAIALLVANTNRETPDEAFVMDTGTRQMHEWIDTIKIPVMMLSYVKAAVLFEQVRESYLDRHEYTLTIRFLGAQAAVLAMEQIENTYEKLKRQEEDIRTQRERVQQQKEATELLRSRLGKVALDSPRATSHKSRTSTSPSESSSEKSGRPTPKRESYSTTRFLEESYETVSITSSGEVYDVHRTVTPGFTMNHWCPMTTALVIVDIQNYFTLEQNENCLEPLLTNLQHSYYKRIKTITFPNIQDVLLACRSCAGMEVIYSIVESATTDGRDRSRAHKQAGLHVPRGGFGAKIPTRVAPTENDIVIPRTGINIFEATNVDYVLRNLGVSHVVLMGISVLNTIQLCAQTALDRGYQVSLLRDAITAPTPEQLQDTLEHCEKLGAQIMASSAFVEDLHGFSETNQLEDAYLCD</sequence>